<name>A0A6I1TW80_STRMT</name>
<dbReference type="EMBL" id="WIJP01000003">
    <property type="protein sequence ID" value="MQQ29285.1"/>
    <property type="molecule type" value="Genomic_DNA"/>
</dbReference>
<protein>
    <submittedName>
        <fullName evidence="1">Uncharacterized protein</fullName>
    </submittedName>
</protein>
<comment type="caution">
    <text evidence="1">The sequence shown here is derived from an EMBL/GenBank/DDBJ whole genome shotgun (WGS) entry which is preliminary data.</text>
</comment>
<evidence type="ECO:0000313" key="2">
    <source>
        <dbReference type="Proteomes" id="UP000438885"/>
    </source>
</evidence>
<proteinExistence type="predicted"/>
<gene>
    <name evidence="1" type="ORF">GEZ84_02605</name>
</gene>
<reference evidence="1 2" key="1">
    <citation type="submission" date="2019-10" db="EMBL/GenBank/DDBJ databases">
        <title>Streptococcus mitis of the oral and urogenital tracts.</title>
        <authorList>
            <person name="Price T."/>
            <person name="Mores C.R."/>
            <person name="Putonti C."/>
            <person name="Wolfe A.J."/>
        </authorList>
    </citation>
    <scope>NUCLEOTIDE SEQUENCE [LARGE SCALE GENOMIC DNA]</scope>
    <source>
        <strain evidence="1 2">SM10</strain>
    </source>
</reference>
<dbReference type="Proteomes" id="UP000438885">
    <property type="component" value="Unassembled WGS sequence"/>
</dbReference>
<accession>A0A6I1TW80</accession>
<evidence type="ECO:0000313" key="1">
    <source>
        <dbReference type="EMBL" id="MQQ29285.1"/>
    </source>
</evidence>
<organism evidence="1 2">
    <name type="scientific">Streptococcus mitis</name>
    <dbReference type="NCBI Taxonomy" id="28037"/>
    <lineage>
        <taxon>Bacteria</taxon>
        <taxon>Bacillati</taxon>
        <taxon>Bacillota</taxon>
        <taxon>Bacilli</taxon>
        <taxon>Lactobacillales</taxon>
        <taxon>Streptococcaceae</taxon>
        <taxon>Streptococcus</taxon>
        <taxon>Streptococcus mitis group</taxon>
    </lineage>
</organism>
<sequence length="63" mass="7440">MEYSKQTVIDGLKRTVEQTEARIVELSEPCVKSLAFSRSEERDLLKKKVKNWKKRITELEDEV</sequence>
<dbReference type="RefSeq" id="WP_153223368.1">
    <property type="nucleotide sequence ID" value="NZ_WIJP01000003.1"/>
</dbReference>
<dbReference type="AlphaFoldDB" id="A0A6I1TW80"/>